<dbReference type="GO" id="GO:0008671">
    <property type="term" value="F:2-dehydro-3-deoxygalactonokinase activity"/>
    <property type="evidence" value="ECO:0007669"/>
    <property type="project" value="InterPro"/>
</dbReference>
<accession>A0A844VZ72</accession>
<proteinExistence type="predicted"/>
<keyword evidence="2" id="KW-1185">Reference proteome</keyword>
<dbReference type="InterPro" id="IPR042257">
    <property type="entry name" value="DGOK_C"/>
</dbReference>
<protein>
    <recommendedName>
        <fullName evidence="3">2-dehydro-3-deoxygalactonokinase</fullName>
    </recommendedName>
</protein>
<organism evidence="1 2">
    <name type="scientific">Pseudooceanicola pacificus</name>
    <dbReference type="NCBI Taxonomy" id="2676438"/>
    <lineage>
        <taxon>Bacteria</taxon>
        <taxon>Pseudomonadati</taxon>
        <taxon>Pseudomonadota</taxon>
        <taxon>Alphaproteobacteria</taxon>
        <taxon>Rhodobacterales</taxon>
        <taxon>Paracoccaceae</taxon>
        <taxon>Pseudooceanicola</taxon>
    </lineage>
</organism>
<dbReference type="Proteomes" id="UP000443843">
    <property type="component" value="Unassembled WGS sequence"/>
</dbReference>
<dbReference type="EMBL" id="WNXQ01000001">
    <property type="protein sequence ID" value="MWB76687.1"/>
    <property type="molecule type" value="Genomic_DNA"/>
</dbReference>
<evidence type="ECO:0000313" key="2">
    <source>
        <dbReference type="Proteomes" id="UP000443843"/>
    </source>
</evidence>
<reference evidence="1 2" key="1">
    <citation type="submission" date="2019-11" db="EMBL/GenBank/DDBJ databases">
        <title>Pseudooceanicola pacifica sp. nov., isolated from deep-sea sediment of the Pacific Ocean.</title>
        <authorList>
            <person name="Lyu L."/>
        </authorList>
    </citation>
    <scope>NUCLEOTIDE SEQUENCE [LARGE SCALE GENOMIC DNA]</scope>
    <source>
        <strain evidence="1 2">216_PA32_1</strain>
    </source>
</reference>
<name>A0A844VZ72_9RHOB</name>
<evidence type="ECO:0008006" key="3">
    <source>
        <dbReference type="Google" id="ProtNLM"/>
    </source>
</evidence>
<dbReference type="GO" id="GO:0034194">
    <property type="term" value="P:D-galactonate catabolic process"/>
    <property type="evidence" value="ECO:0007669"/>
    <property type="project" value="InterPro"/>
</dbReference>
<evidence type="ECO:0000313" key="1">
    <source>
        <dbReference type="EMBL" id="MWB76687.1"/>
    </source>
</evidence>
<sequence>MAEWIGIQATERTLTGWRFDGTARQAVLSPEDCRAAFGATPPDRLLLAGAEGAPPEDLPANLMPERLLSGPQSLVLPGLAQARPRHRIDGDRLAAIGFLALNDGWDGVICLPGPVTHWLQVSAGEAIFLHGALTLSLAEDFGPIATPDAGACDETLSRPEKLAGALRGAQLSGDAGAALGSLLGVELASARAMWLGQQVAVLGDGAGGKAYAQVLTAQGVPVTQGPAAAMAEKGMLALGTRFGLAG</sequence>
<dbReference type="AlphaFoldDB" id="A0A844VZ72"/>
<dbReference type="InterPro" id="IPR007729">
    <property type="entry name" value="DGOK"/>
</dbReference>
<gene>
    <name evidence="1" type="ORF">GLS40_01470</name>
</gene>
<comment type="caution">
    <text evidence="1">The sequence shown here is derived from an EMBL/GenBank/DDBJ whole genome shotgun (WGS) entry which is preliminary data.</text>
</comment>
<dbReference type="Pfam" id="PF05035">
    <property type="entry name" value="DGOK"/>
    <property type="match status" value="2"/>
</dbReference>
<dbReference type="Gene3D" id="3.30.420.310">
    <property type="entry name" value="2-keto-3-deoxy-galactonokinase, C-terminal domain"/>
    <property type="match status" value="2"/>
</dbReference>
<dbReference type="RefSeq" id="WP_160380821.1">
    <property type="nucleotide sequence ID" value="NZ_WNXQ01000001.1"/>
</dbReference>